<dbReference type="RefSeq" id="WP_258393125.1">
    <property type="nucleotide sequence ID" value="NZ_AP019769.1"/>
</dbReference>
<sequence>MRIFIAIDLPEDIKKDIYNISKNIRGISGKIVEEENIHITLKFLGQINQETLNKINKKLSSINYNKFYINIGDFGYFNNRVLWIKILNKENIINLHNIIDNKLYELNIQKDIDYEPHITIYRIKNIKNDNYLKEYLNENKKIYSNILIDKFYIKESILMTHGPVYRNLYEYKLL</sequence>
<organism evidence="4 5">
    <name type="scientific">Nanobdella aerobiophila</name>
    <dbReference type="NCBI Taxonomy" id="2586965"/>
    <lineage>
        <taxon>Archaea</taxon>
        <taxon>Nanobdellota</taxon>
        <taxon>Nanobdellia</taxon>
        <taxon>Nanobdellales</taxon>
        <taxon>Nanobdellaceae</taxon>
        <taxon>Nanobdella</taxon>
    </lineage>
</organism>
<keyword evidence="5" id="KW-1185">Reference proteome</keyword>
<feature type="active site" description="Proton acceptor" evidence="2">
    <location>
        <position position="117"/>
    </location>
</feature>
<dbReference type="EMBL" id="AP019769">
    <property type="protein sequence ID" value="BBL45815.1"/>
    <property type="molecule type" value="Genomic_DNA"/>
</dbReference>
<comment type="catalytic activity">
    <reaction evidence="2">
        <text>a 3'-end 2',3'-cyclophospho-ribonucleotide-RNA + H2O = a 3'-end 2'-phospho-ribonucleotide-RNA + H(+)</text>
        <dbReference type="Rhea" id="RHEA:11828"/>
        <dbReference type="Rhea" id="RHEA-COMP:10464"/>
        <dbReference type="Rhea" id="RHEA-COMP:17353"/>
        <dbReference type="ChEBI" id="CHEBI:15377"/>
        <dbReference type="ChEBI" id="CHEBI:15378"/>
        <dbReference type="ChEBI" id="CHEBI:83064"/>
        <dbReference type="ChEBI" id="CHEBI:173113"/>
        <dbReference type="EC" id="3.1.4.58"/>
    </reaction>
</comment>
<comment type="function">
    <text evidence="2">Hydrolyzes RNA 2',3'-cyclic phosphodiester to an RNA 2'-phosphomonoester.</text>
</comment>
<accession>A0A915SYH2</accession>
<dbReference type="GO" id="GO:0008664">
    <property type="term" value="F:RNA 2',3'-cyclic 3'-phosphodiesterase activity"/>
    <property type="evidence" value="ECO:0007669"/>
    <property type="project" value="UniProtKB-EC"/>
</dbReference>
<dbReference type="InterPro" id="IPR009097">
    <property type="entry name" value="Cyclic_Pdiesterase"/>
</dbReference>
<dbReference type="InterPro" id="IPR014051">
    <property type="entry name" value="Phosphoesterase_HXTX"/>
</dbReference>
<dbReference type="SUPFAM" id="SSF55144">
    <property type="entry name" value="LigT-like"/>
    <property type="match status" value="1"/>
</dbReference>
<dbReference type="AlphaFoldDB" id="A0A915SYH2"/>
<evidence type="ECO:0000259" key="3">
    <source>
        <dbReference type="Pfam" id="PF02834"/>
    </source>
</evidence>
<dbReference type="PANTHER" id="PTHR35561:SF1">
    <property type="entry name" value="RNA 2',3'-CYCLIC PHOSPHODIESTERASE"/>
    <property type="match status" value="1"/>
</dbReference>
<gene>
    <name evidence="4" type="ORF">MJ1_0671</name>
</gene>
<protein>
    <recommendedName>
        <fullName evidence="2">RNA 2',3'-cyclic phosphodiesterase</fullName>
        <shortName evidence="2">RNA 2',3'-CPDase</shortName>
        <ecNumber evidence="2">3.1.4.58</ecNumber>
    </recommendedName>
</protein>
<dbReference type="Proteomes" id="UP001055553">
    <property type="component" value="Chromosome"/>
</dbReference>
<evidence type="ECO:0000313" key="5">
    <source>
        <dbReference type="Proteomes" id="UP001055553"/>
    </source>
</evidence>
<dbReference type="KEGG" id="naer:MJ1_0671"/>
<feature type="active site" description="Proton donor" evidence="2">
    <location>
        <position position="38"/>
    </location>
</feature>
<feature type="domain" description="Phosphoesterase HXTX" evidence="3">
    <location>
        <begin position="89"/>
        <end position="165"/>
    </location>
</feature>
<evidence type="ECO:0000313" key="4">
    <source>
        <dbReference type="EMBL" id="BBL45815.1"/>
    </source>
</evidence>
<name>A0A915SYH2_9ARCH</name>
<reference evidence="5" key="1">
    <citation type="journal article" date="2022" name="Int. J. Syst. Evol. Microbiol.">
        <title>Nanobdella aerobiophila gen. nov., sp. nov., a thermoacidophilic, obligate ectosymbiotic archaeon, and proposal of Nanobdellaceae fam. nov., Nanobdellales ord. nov. and Nanobdellia class. nov.</title>
        <authorList>
            <person name="Kato S."/>
            <person name="Ogasawara A."/>
            <person name="Itoh T."/>
            <person name="Sakai H.D."/>
            <person name="Shimizu M."/>
            <person name="Yuki M."/>
            <person name="Kaneko M."/>
            <person name="Takashina T."/>
            <person name="Ohkuma M."/>
        </authorList>
    </citation>
    <scope>NUCLEOTIDE SEQUENCE [LARGE SCALE GENOMIC DNA]</scope>
    <source>
        <strain evidence="5">MJ1</strain>
    </source>
</reference>
<dbReference type="EC" id="3.1.4.58" evidence="2"/>
<keyword evidence="1 2" id="KW-0378">Hydrolase</keyword>
<dbReference type="PANTHER" id="PTHR35561">
    <property type="entry name" value="RNA 2',3'-CYCLIC PHOSPHODIESTERASE"/>
    <property type="match status" value="1"/>
</dbReference>
<dbReference type="Gene3D" id="3.90.1140.10">
    <property type="entry name" value="Cyclic phosphodiesterase"/>
    <property type="match status" value="1"/>
</dbReference>
<comment type="similarity">
    <text evidence="2">Belongs to the 2H phosphoesterase superfamily. ThpR family.</text>
</comment>
<dbReference type="InterPro" id="IPR004175">
    <property type="entry name" value="RNA_CPDase"/>
</dbReference>
<evidence type="ECO:0000256" key="1">
    <source>
        <dbReference type="ARBA" id="ARBA00022801"/>
    </source>
</evidence>
<dbReference type="HAMAP" id="MF_01940">
    <property type="entry name" value="RNA_CPDase"/>
    <property type="match status" value="1"/>
</dbReference>
<dbReference type="NCBIfam" id="TIGR02258">
    <property type="entry name" value="2_5_ligase"/>
    <property type="match status" value="1"/>
</dbReference>
<feature type="domain" description="Phosphoesterase HXTX" evidence="3">
    <location>
        <begin position="7"/>
        <end position="83"/>
    </location>
</feature>
<evidence type="ECO:0000256" key="2">
    <source>
        <dbReference type="HAMAP-Rule" id="MF_01940"/>
    </source>
</evidence>
<dbReference type="GeneID" id="74568613"/>
<feature type="short sequence motif" description="HXTX 1" evidence="2">
    <location>
        <begin position="38"/>
        <end position="41"/>
    </location>
</feature>
<dbReference type="GO" id="GO:0004113">
    <property type="term" value="F:2',3'-cyclic-nucleotide 3'-phosphodiesterase activity"/>
    <property type="evidence" value="ECO:0007669"/>
    <property type="project" value="InterPro"/>
</dbReference>
<proteinExistence type="inferred from homology"/>
<dbReference type="Pfam" id="PF02834">
    <property type="entry name" value="LigT_PEase"/>
    <property type="match status" value="2"/>
</dbReference>
<feature type="short sequence motif" description="HXTX 2" evidence="2">
    <location>
        <begin position="117"/>
        <end position="120"/>
    </location>
</feature>